<keyword evidence="6 7" id="KW-0472">Membrane</keyword>
<dbReference type="PANTHER" id="PTHR43738:SF1">
    <property type="entry name" value="HEMIN TRANSPORT SYSTEM PERMEASE PROTEIN HRTB-RELATED"/>
    <property type="match status" value="1"/>
</dbReference>
<keyword evidence="3" id="KW-1003">Cell membrane</keyword>
<evidence type="ECO:0000256" key="5">
    <source>
        <dbReference type="ARBA" id="ARBA00022989"/>
    </source>
</evidence>
<evidence type="ECO:0000313" key="9">
    <source>
        <dbReference type="EMBL" id="GAB34579.1"/>
    </source>
</evidence>
<keyword evidence="10" id="KW-1185">Reference proteome</keyword>
<dbReference type="InterPro" id="IPR003838">
    <property type="entry name" value="ABC3_permease_C"/>
</dbReference>
<proteinExistence type="predicted"/>
<evidence type="ECO:0000256" key="3">
    <source>
        <dbReference type="ARBA" id="ARBA00022475"/>
    </source>
</evidence>
<dbReference type="OrthoDB" id="5242186at2"/>
<evidence type="ECO:0000313" key="10">
    <source>
        <dbReference type="Proteomes" id="UP000005038"/>
    </source>
</evidence>
<dbReference type="RefSeq" id="WP_007238815.1">
    <property type="nucleotide sequence ID" value="NZ_BAFB01000114.1"/>
</dbReference>
<feature type="transmembrane region" description="Helical" evidence="7">
    <location>
        <begin position="226"/>
        <end position="250"/>
    </location>
</feature>
<feature type="transmembrane region" description="Helical" evidence="7">
    <location>
        <begin position="15"/>
        <end position="35"/>
    </location>
</feature>
<keyword evidence="2" id="KW-0813">Transport</keyword>
<dbReference type="PANTHER" id="PTHR43738">
    <property type="entry name" value="ABC TRANSPORTER, MEMBRANE PROTEIN"/>
    <property type="match status" value="1"/>
</dbReference>
<dbReference type="Proteomes" id="UP000005038">
    <property type="component" value="Unassembled WGS sequence"/>
</dbReference>
<organism evidence="9 10">
    <name type="scientific">Gordonia otitidis (strain DSM 44809 / CCUG 52243 / JCM 12355 / NBRC 100426 / IFM 10032)</name>
    <dbReference type="NCBI Taxonomy" id="1108044"/>
    <lineage>
        <taxon>Bacteria</taxon>
        <taxon>Bacillati</taxon>
        <taxon>Actinomycetota</taxon>
        <taxon>Actinomycetes</taxon>
        <taxon>Mycobacteriales</taxon>
        <taxon>Gordoniaceae</taxon>
        <taxon>Gordonia</taxon>
    </lineage>
</organism>
<evidence type="ECO:0000256" key="7">
    <source>
        <dbReference type="SAM" id="Phobius"/>
    </source>
</evidence>
<dbReference type="Pfam" id="PF02687">
    <property type="entry name" value="FtsX"/>
    <property type="match status" value="1"/>
</dbReference>
<feature type="domain" description="ABC3 transporter permease C-terminal" evidence="8">
    <location>
        <begin position="229"/>
        <end position="337"/>
    </location>
</feature>
<keyword evidence="5 7" id="KW-1133">Transmembrane helix</keyword>
<evidence type="ECO:0000256" key="6">
    <source>
        <dbReference type="ARBA" id="ARBA00023136"/>
    </source>
</evidence>
<dbReference type="InterPro" id="IPR051125">
    <property type="entry name" value="ABC-4/HrtB_transporter"/>
</dbReference>
<feature type="transmembrane region" description="Helical" evidence="7">
    <location>
        <begin position="278"/>
        <end position="306"/>
    </location>
</feature>
<dbReference type="EMBL" id="BAFB01000114">
    <property type="protein sequence ID" value="GAB34579.1"/>
    <property type="molecule type" value="Genomic_DNA"/>
</dbReference>
<dbReference type="GO" id="GO:0005886">
    <property type="term" value="C:plasma membrane"/>
    <property type="evidence" value="ECO:0007669"/>
    <property type="project" value="UniProtKB-SubCell"/>
</dbReference>
<gene>
    <name evidence="9" type="ORF">GOOTI_114_00080</name>
</gene>
<evidence type="ECO:0000256" key="4">
    <source>
        <dbReference type="ARBA" id="ARBA00022692"/>
    </source>
</evidence>
<comment type="caution">
    <text evidence="9">The sequence shown here is derived from an EMBL/GenBank/DDBJ whole genome shotgun (WGS) entry which is preliminary data.</text>
</comment>
<comment type="subcellular location">
    <subcellularLocation>
        <location evidence="1">Cell membrane</location>
        <topology evidence="1">Multi-pass membrane protein</topology>
    </subcellularLocation>
</comment>
<protein>
    <submittedName>
        <fullName evidence="9">ABC transporter permease protein</fullName>
    </submittedName>
</protein>
<sequence length="346" mass="35141">MYVALRDLRRARGRFALIALVVVLVAVLVTFLSGLTAGLKHQNVSAVQALPGSSVVFADTGTSPSFDESSLTAAQLDTWRSAQPSTVAVGISRSWISTSTQPDSPLPVALIGTDRDAPARGHVELSAPVADDLHAGAGTIVELGGQRFTVTRVVGDDWYAHSPVVYLSLGDWQALSPHSGAATVATFTSTGTGGTSTVAKKTQTTVTSSADALSALASYKAENSSLTLMTVLLFVISALVIGAFFTVWTVQRVPDIAVLKALGASTGSLVRDALGQAAVVLVVGAALGTAITALVGGLLGGIPFVLTASTTLVPAVAIIALGLVGAALALRFLVTTDPLTALGGAR</sequence>
<accession>H5TM71</accession>
<evidence type="ECO:0000256" key="1">
    <source>
        <dbReference type="ARBA" id="ARBA00004651"/>
    </source>
</evidence>
<evidence type="ECO:0000256" key="2">
    <source>
        <dbReference type="ARBA" id="ARBA00022448"/>
    </source>
</evidence>
<dbReference type="STRING" id="1108044.GOOTI_114_00080"/>
<reference evidence="9" key="1">
    <citation type="submission" date="2012-02" db="EMBL/GenBank/DDBJ databases">
        <title>Whole genome shotgun sequence of Gordonia otitidis NBRC 100426.</title>
        <authorList>
            <person name="Yoshida I."/>
            <person name="Hosoyama A."/>
            <person name="Tsuchikane K."/>
            <person name="Katsumata H."/>
            <person name="Yamazaki S."/>
            <person name="Fujita N."/>
        </authorList>
    </citation>
    <scope>NUCLEOTIDE SEQUENCE [LARGE SCALE GENOMIC DNA]</scope>
    <source>
        <strain evidence="9">NBRC 100426</strain>
    </source>
</reference>
<feature type="transmembrane region" description="Helical" evidence="7">
    <location>
        <begin position="312"/>
        <end position="334"/>
    </location>
</feature>
<evidence type="ECO:0000259" key="8">
    <source>
        <dbReference type="Pfam" id="PF02687"/>
    </source>
</evidence>
<dbReference type="AlphaFoldDB" id="H5TM71"/>
<name>H5TM71_GORO1</name>
<keyword evidence="4 7" id="KW-0812">Transmembrane</keyword>